<dbReference type="CDD" id="cd02000">
    <property type="entry name" value="TPP_E1_PDC_ADC_BCADC"/>
    <property type="match status" value="1"/>
</dbReference>
<protein>
    <submittedName>
        <fullName evidence="6">Pyruvate dehydrogenase</fullName>
    </submittedName>
</protein>
<dbReference type="InterPro" id="IPR050642">
    <property type="entry name" value="PDH_E1_Alpha_Subunit"/>
</dbReference>
<dbReference type="PANTHER" id="PTHR11516">
    <property type="entry name" value="PYRUVATE DEHYDROGENASE E1 COMPONENT, ALPHA SUBUNIT BACTERIAL AND ORGANELLAR"/>
    <property type="match status" value="1"/>
</dbReference>
<dbReference type="SUPFAM" id="SSF52518">
    <property type="entry name" value="Thiamin diphosphate-binding fold (THDP-binding)"/>
    <property type="match status" value="2"/>
</dbReference>
<dbReference type="InterPro" id="IPR001017">
    <property type="entry name" value="DH_E1"/>
</dbReference>
<dbReference type="GO" id="GO:0006086">
    <property type="term" value="P:pyruvate decarboxylation to acetyl-CoA"/>
    <property type="evidence" value="ECO:0007669"/>
    <property type="project" value="TreeGrafter"/>
</dbReference>
<gene>
    <name evidence="6" type="ORF">IAB12_04875</name>
</gene>
<evidence type="ECO:0000256" key="1">
    <source>
        <dbReference type="ARBA" id="ARBA00001964"/>
    </source>
</evidence>
<comment type="caution">
    <text evidence="6">The sequence shown here is derived from an EMBL/GenBank/DDBJ whole genome shotgun (WGS) entry which is preliminary data.</text>
</comment>
<evidence type="ECO:0000256" key="2">
    <source>
        <dbReference type="ARBA" id="ARBA00003906"/>
    </source>
</evidence>
<dbReference type="InterPro" id="IPR009014">
    <property type="entry name" value="Transketo_C/PFOR_II"/>
</dbReference>
<dbReference type="CDD" id="cd07036">
    <property type="entry name" value="TPP_PYR_E1-PDHc-beta_like"/>
    <property type="match status" value="1"/>
</dbReference>
<dbReference type="SMART" id="SM00861">
    <property type="entry name" value="Transket_pyr"/>
    <property type="match status" value="1"/>
</dbReference>
<dbReference type="PANTHER" id="PTHR11516:SF41">
    <property type="entry name" value="3-METHYL-2-OXOBUTANOATE DEHYDROGENASE SUBUNIT ALPHA"/>
    <property type="match status" value="1"/>
</dbReference>
<dbReference type="Pfam" id="PF00676">
    <property type="entry name" value="E1_dh"/>
    <property type="match status" value="1"/>
</dbReference>
<dbReference type="GO" id="GO:0004739">
    <property type="term" value="F:pyruvate dehydrogenase (acetyl-transferring) activity"/>
    <property type="evidence" value="ECO:0007669"/>
    <property type="project" value="TreeGrafter"/>
</dbReference>
<proteinExistence type="predicted"/>
<accession>A0A9D1TMX5</accession>
<evidence type="ECO:0000313" key="6">
    <source>
        <dbReference type="EMBL" id="HIV99089.1"/>
    </source>
</evidence>
<evidence type="ECO:0000256" key="4">
    <source>
        <dbReference type="ARBA" id="ARBA00023052"/>
    </source>
</evidence>
<reference evidence="6" key="1">
    <citation type="journal article" date="2021" name="PeerJ">
        <title>Extensive microbial diversity within the chicken gut microbiome revealed by metagenomics and culture.</title>
        <authorList>
            <person name="Gilroy R."/>
            <person name="Ravi A."/>
            <person name="Getino M."/>
            <person name="Pursley I."/>
            <person name="Horton D.L."/>
            <person name="Alikhan N.F."/>
            <person name="Baker D."/>
            <person name="Gharbi K."/>
            <person name="Hall N."/>
            <person name="Watson M."/>
            <person name="Adriaenssens E.M."/>
            <person name="Foster-Nyarko E."/>
            <person name="Jarju S."/>
            <person name="Secka A."/>
            <person name="Antonio M."/>
            <person name="Oren A."/>
            <person name="Chaudhuri R.R."/>
            <person name="La Ragione R."/>
            <person name="Hildebrand F."/>
            <person name="Pallen M.J."/>
        </authorList>
    </citation>
    <scope>NUCLEOTIDE SEQUENCE</scope>
    <source>
        <strain evidence="6">Gambia11-129</strain>
    </source>
</reference>
<sequence>MTEIDILEKMLLSRFFEQKVEKLFRDGVFYGTTHLNIGQEASHTGLVAALDDKDWIVPTHRCHGFNVARGSNIRKMFSELFGSKDGLCKGLGGSMHMSDVSTCNAGSSAIVGSSVPLATGIAFALDKKGKGNIAVAIFGDGATSRGAVHESMNIASVWNIPVLFYLENNHYGMSASSSRMLSTSDMRKRADAYSIRYFRADGNDVLDVIEKVKSAREYIIAARKPAFVEIETYRMCGHSKSDKCIYRSREEEEEWRKKDPITRYEKYLIENNFASDEDISLLRANVRAEVDKAYMDAYRMRGLSLSLKEAEDLVFSPSAVQDCQSGKTHPSTYRNAIYEALDEILSEDNDAYLIGEDIGLYGGCFAVTRDLYSKHPGKVLETPVSEEGFTSLAVGAAMMNLHPVVEIMYADFSTLASDSLINHAAKTYFMSAGQLSVPLVYRAPIGSGTGHGSQHTANIEAMFLNTPGLIVVAPSDAFSAKALLKSAVRENNPVLFFEHKGLYDTEGQAGDSNTFLPLKKAFVSGCGKDMLLISYSHAYQTSLDATESFSDRITYIDLATISPLDENTIISQAEKFEKIMIVQDTPFSGSVGATVAAMISRHFAGKKIEIVSALDMPIPFAKSLENAVVPVKERVRIKAVSLLSAL</sequence>
<dbReference type="Pfam" id="PF02780">
    <property type="entry name" value="Transketolase_C"/>
    <property type="match status" value="1"/>
</dbReference>
<organism evidence="6 7">
    <name type="scientific">Candidatus Ornithospirochaeta avicola</name>
    <dbReference type="NCBI Taxonomy" id="2840896"/>
    <lineage>
        <taxon>Bacteria</taxon>
        <taxon>Pseudomonadati</taxon>
        <taxon>Spirochaetota</taxon>
        <taxon>Spirochaetia</taxon>
        <taxon>Spirochaetales</taxon>
        <taxon>Spirochaetaceae</taxon>
        <taxon>Spirochaetaceae incertae sedis</taxon>
        <taxon>Candidatus Ornithospirochaeta</taxon>
    </lineage>
</organism>
<dbReference type="Pfam" id="PF02779">
    <property type="entry name" value="Transket_pyr"/>
    <property type="match status" value="1"/>
</dbReference>
<dbReference type="Gene3D" id="3.40.50.920">
    <property type="match status" value="1"/>
</dbReference>
<keyword evidence="4" id="KW-0786">Thiamine pyrophosphate</keyword>
<comment type="function">
    <text evidence="2">E1 component of the 2-oxoglutarate dehydrogenase (OGDH) complex which catalyzes the decarboxylation of 2-oxoglutarate, the first step in the conversion of 2-oxoglutarate to succinyl-CoA and CO(2).</text>
</comment>
<evidence type="ECO:0000256" key="3">
    <source>
        <dbReference type="ARBA" id="ARBA00023002"/>
    </source>
</evidence>
<dbReference type="SUPFAM" id="SSF52922">
    <property type="entry name" value="TK C-terminal domain-like"/>
    <property type="match status" value="1"/>
</dbReference>
<keyword evidence="6" id="KW-0670">Pyruvate</keyword>
<evidence type="ECO:0000259" key="5">
    <source>
        <dbReference type="SMART" id="SM00861"/>
    </source>
</evidence>
<comment type="cofactor">
    <cofactor evidence="1">
        <name>thiamine diphosphate</name>
        <dbReference type="ChEBI" id="CHEBI:58937"/>
    </cofactor>
</comment>
<keyword evidence="3" id="KW-0560">Oxidoreductase</keyword>
<dbReference type="EMBL" id="DXHU01000019">
    <property type="protein sequence ID" value="HIV99089.1"/>
    <property type="molecule type" value="Genomic_DNA"/>
</dbReference>
<dbReference type="InterPro" id="IPR033248">
    <property type="entry name" value="Transketolase_C"/>
</dbReference>
<feature type="domain" description="Transketolase-like pyrimidine-binding" evidence="5">
    <location>
        <begin position="331"/>
        <end position="505"/>
    </location>
</feature>
<dbReference type="Proteomes" id="UP000823936">
    <property type="component" value="Unassembled WGS sequence"/>
</dbReference>
<dbReference type="InterPro" id="IPR029061">
    <property type="entry name" value="THDP-binding"/>
</dbReference>
<name>A0A9D1TMX5_9SPIO</name>
<dbReference type="AlphaFoldDB" id="A0A9D1TMX5"/>
<reference evidence="6" key="2">
    <citation type="submission" date="2021-04" db="EMBL/GenBank/DDBJ databases">
        <authorList>
            <person name="Gilroy R."/>
        </authorList>
    </citation>
    <scope>NUCLEOTIDE SEQUENCE</scope>
    <source>
        <strain evidence="6">Gambia11-129</strain>
    </source>
</reference>
<evidence type="ECO:0000313" key="7">
    <source>
        <dbReference type="Proteomes" id="UP000823936"/>
    </source>
</evidence>
<dbReference type="Gene3D" id="3.40.50.970">
    <property type="match status" value="2"/>
</dbReference>
<dbReference type="InterPro" id="IPR005475">
    <property type="entry name" value="Transketolase-like_Pyr-bd"/>
</dbReference>